<dbReference type="EMBL" id="SDOV01000003">
    <property type="protein sequence ID" value="KAH7642826.1"/>
    <property type="molecule type" value="Genomic_DNA"/>
</dbReference>
<dbReference type="PROSITE" id="PS50200">
    <property type="entry name" value="RA"/>
    <property type="match status" value="1"/>
</dbReference>
<evidence type="ECO:0000256" key="2">
    <source>
        <dbReference type="SAM" id="MobiDB-lite"/>
    </source>
</evidence>
<protein>
    <recommendedName>
        <fullName evidence="3">Ras-associating domain-containing protein</fullName>
    </recommendedName>
</protein>
<dbReference type="AlphaFoldDB" id="A0A9D4P2A2"/>
<evidence type="ECO:0000256" key="1">
    <source>
        <dbReference type="SAM" id="Coils"/>
    </source>
</evidence>
<proteinExistence type="predicted"/>
<feature type="compositionally biased region" description="Low complexity" evidence="2">
    <location>
        <begin position="85"/>
        <end position="100"/>
    </location>
</feature>
<dbReference type="PANTHER" id="PTHR15286">
    <property type="entry name" value="RAS-ASSOCIATING DOMAIN CONTAINING PROTEIN"/>
    <property type="match status" value="1"/>
</dbReference>
<dbReference type="SUPFAM" id="SSF54236">
    <property type="entry name" value="Ubiquitin-like"/>
    <property type="match status" value="1"/>
</dbReference>
<dbReference type="InterPro" id="IPR029071">
    <property type="entry name" value="Ubiquitin-like_domsf"/>
</dbReference>
<dbReference type="Pfam" id="PF21712">
    <property type="entry name" value="RASSF8-10_RA"/>
    <property type="match status" value="1"/>
</dbReference>
<feature type="coiled-coil region" evidence="1">
    <location>
        <begin position="399"/>
        <end position="461"/>
    </location>
</feature>
<dbReference type="Gene3D" id="3.10.20.90">
    <property type="entry name" value="Phosphatidylinositol 3-kinase Catalytic Subunit, Chain A, domain 1"/>
    <property type="match status" value="1"/>
</dbReference>
<keyword evidence="1" id="KW-0175">Coiled coil</keyword>
<organism evidence="4">
    <name type="scientific">Dermatophagoides farinae</name>
    <name type="common">American house dust mite</name>
    <dbReference type="NCBI Taxonomy" id="6954"/>
    <lineage>
        <taxon>Eukaryota</taxon>
        <taxon>Metazoa</taxon>
        <taxon>Ecdysozoa</taxon>
        <taxon>Arthropoda</taxon>
        <taxon>Chelicerata</taxon>
        <taxon>Arachnida</taxon>
        <taxon>Acari</taxon>
        <taxon>Acariformes</taxon>
        <taxon>Sarcoptiformes</taxon>
        <taxon>Astigmata</taxon>
        <taxon>Psoroptidia</taxon>
        <taxon>Analgoidea</taxon>
        <taxon>Pyroglyphidae</taxon>
        <taxon>Dermatophagoidinae</taxon>
        <taxon>Dermatophagoides</taxon>
    </lineage>
</organism>
<dbReference type="InterPro" id="IPR033593">
    <property type="entry name" value="N-RASSF"/>
</dbReference>
<comment type="caution">
    <text evidence="4">The sequence shown here is derived from an EMBL/GenBank/DDBJ whole genome shotgun (WGS) entry which is preliminary data.</text>
</comment>
<evidence type="ECO:0000259" key="3">
    <source>
        <dbReference type="PROSITE" id="PS50200"/>
    </source>
</evidence>
<gene>
    <name evidence="4" type="ORF">HUG17_9517</name>
</gene>
<feature type="region of interest" description="Disordered" evidence="2">
    <location>
        <begin position="85"/>
        <end position="113"/>
    </location>
</feature>
<dbReference type="GO" id="GO:0007165">
    <property type="term" value="P:signal transduction"/>
    <property type="evidence" value="ECO:0007669"/>
    <property type="project" value="InterPro"/>
</dbReference>
<dbReference type="OrthoDB" id="10051571at2759"/>
<reference evidence="4" key="1">
    <citation type="submission" date="2020-06" db="EMBL/GenBank/DDBJ databases">
        <authorList>
            <person name="Ji K."/>
            <person name="Li J."/>
        </authorList>
    </citation>
    <scope>NUCLEOTIDE SEQUENCE</scope>
    <source>
        <strain evidence="4">JKM2019</strain>
        <tissue evidence="4">Whole body</tissue>
    </source>
</reference>
<dbReference type="InterPro" id="IPR000159">
    <property type="entry name" value="RA_dom"/>
</dbReference>
<dbReference type="PANTHER" id="PTHR15286:SF6">
    <property type="entry name" value="GH01133P"/>
    <property type="match status" value="1"/>
</dbReference>
<feature type="coiled-coil region" evidence="1">
    <location>
        <begin position="317"/>
        <end position="358"/>
    </location>
</feature>
<name>A0A9D4P2A2_DERFA</name>
<dbReference type="InterPro" id="IPR048945">
    <property type="entry name" value="RASSF8/10_RA"/>
</dbReference>
<accession>A0A9D4P2A2</accession>
<feature type="domain" description="Ras-associating" evidence="3">
    <location>
        <begin position="1"/>
        <end position="82"/>
    </location>
</feature>
<dbReference type="Proteomes" id="UP000828236">
    <property type="component" value="Unassembled WGS sequence"/>
</dbReference>
<evidence type="ECO:0000313" key="4">
    <source>
        <dbReference type="EMBL" id="KAH7642826.1"/>
    </source>
</evidence>
<reference evidence="4" key="2">
    <citation type="journal article" date="2021" name="World Allergy Organ. J.">
        <title>Chromosome-level assembly of Dermatophagoides farinae genome and transcriptome reveals two novel allergens Der f 37 and Der f 39.</title>
        <authorList>
            <person name="Chen J."/>
            <person name="Cai Z."/>
            <person name="Fan D."/>
            <person name="Hu J."/>
            <person name="Hou Y."/>
            <person name="He Y."/>
            <person name="Zhang Z."/>
            <person name="Zhao Z."/>
            <person name="Gao P."/>
            <person name="Hu W."/>
            <person name="Sun J."/>
            <person name="Li J."/>
            <person name="Ji K."/>
        </authorList>
    </citation>
    <scope>NUCLEOTIDE SEQUENCE</scope>
    <source>
        <strain evidence="4">JKM2019</strain>
    </source>
</reference>
<sequence>MELKVWCDGIQRIVCGATESTTCQDVVFALAHATGQTGRFILIEKWKNNERVLAPSDHPILSLSKWGEYSNDVIFVLKKSGDLSANTSTSTTNNQNRQATPKLSKKSESDLLQKRKRSLNMENIDNHHQQMTKSMSTLNNQMRNQSPQQLFQNVINNNNKNQESSISSHQNIEYLSLTRDVRNTIHHHQRRPSYHHNQMVVESLYGTLGRTKNRPKQPPPYQEAIAKSSLMNGIMFQQQQNGHHSDANTCTTNESLNSSHQMKQQQQQSVPISLVSIHNRKIHQNPSEQNRFDENMDQQQLDEVDLMKQKWMEQELIIQRLESEQQLEQELEQLIRDGHNYQAEMREIKMKLADCENEVGRRRDEIYKLMSKIDNKFNARQNSDEFDSTTENQQHSTMIERLKICIQEKEDKIHNQETDLQVMNDSLEHFDQTLRTKNQIVNELIERIKEANVEGLELQQNVTTTTAANLPPSATVSQIDDDTIADEQQQQQQRRILMAGFINDKRHDNNQTIKLSSSSMTTNRKIPVSLHELGNTVPTKRNPDGIWV</sequence>